<proteinExistence type="predicted"/>
<organism evidence="2 3">
    <name type="scientific">Mesorhizobium escarrei</name>
    <dbReference type="NCBI Taxonomy" id="666018"/>
    <lineage>
        <taxon>Bacteria</taxon>
        <taxon>Pseudomonadati</taxon>
        <taxon>Pseudomonadota</taxon>
        <taxon>Alphaproteobacteria</taxon>
        <taxon>Hyphomicrobiales</taxon>
        <taxon>Phyllobacteriaceae</taxon>
        <taxon>Mesorhizobium</taxon>
    </lineage>
</organism>
<dbReference type="EMBL" id="CAKXZT010000117">
    <property type="protein sequence ID" value="CAH2399620.1"/>
    <property type="molecule type" value="Genomic_DNA"/>
</dbReference>
<keyword evidence="3" id="KW-1185">Reference proteome</keyword>
<name>A0ABN8JNI2_9HYPH</name>
<feature type="region of interest" description="Disordered" evidence="1">
    <location>
        <begin position="95"/>
        <end position="119"/>
    </location>
</feature>
<evidence type="ECO:0000313" key="2">
    <source>
        <dbReference type="EMBL" id="CAH2399620.1"/>
    </source>
</evidence>
<sequence length="119" mass="14079">MDCPAVVHRRHAPTAAPQAGGIEPMPMMTAEERKAARLETQRRYREKNRERIREAGREWARSYREANPGRGLEAARERSRHYRAAVAYPFDELPRRHHLPRLRDVGDRRRPESLRLRHP</sequence>
<feature type="compositionally biased region" description="Basic and acidic residues" evidence="1">
    <location>
        <begin position="101"/>
        <end position="119"/>
    </location>
</feature>
<gene>
    <name evidence="2" type="ORF">MES5069_230038</name>
</gene>
<protein>
    <submittedName>
        <fullName evidence="2">Uncharacterized protein</fullName>
    </submittedName>
</protein>
<dbReference type="Proteomes" id="UP001153050">
    <property type="component" value="Unassembled WGS sequence"/>
</dbReference>
<reference evidence="2 3" key="1">
    <citation type="submission" date="2022-03" db="EMBL/GenBank/DDBJ databases">
        <authorList>
            <person name="Brunel B."/>
        </authorList>
    </citation>
    <scope>NUCLEOTIDE SEQUENCE [LARGE SCALE GENOMIC DNA]</scope>
    <source>
        <strain evidence="2">STM5069sample</strain>
    </source>
</reference>
<comment type="caution">
    <text evidence="2">The sequence shown here is derived from an EMBL/GenBank/DDBJ whole genome shotgun (WGS) entry which is preliminary data.</text>
</comment>
<evidence type="ECO:0000313" key="3">
    <source>
        <dbReference type="Proteomes" id="UP001153050"/>
    </source>
</evidence>
<evidence type="ECO:0000256" key="1">
    <source>
        <dbReference type="SAM" id="MobiDB-lite"/>
    </source>
</evidence>
<feature type="region of interest" description="Disordered" evidence="1">
    <location>
        <begin position="1"/>
        <end position="23"/>
    </location>
</feature>
<accession>A0ABN8JNI2</accession>